<evidence type="ECO:0000256" key="9">
    <source>
        <dbReference type="ARBA" id="ARBA00023098"/>
    </source>
</evidence>
<dbReference type="FunFam" id="3.10.129.10:FF:000014">
    <property type="entry name" value="Acyl-[acyl-carrier-protein] hydrolase"/>
    <property type="match status" value="1"/>
</dbReference>
<comment type="similarity">
    <text evidence="2 11">Belongs to the acyl-ACP thioesterase family.</text>
</comment>
<evidence type="ECO:0000256" key="4">
    <source>
        <dbReference type="ARBA" id="ARBA00022528"/>
    </source>
</evidence>
<dbReference type="Pfam" id="PF01643">
    <property type="entry name" value="Acyl-ACP_TE"/>
    <property type="match status" value="1"/>
</dbReference>
<evidence type="ECO:0000256" key="3">
    <source>
        <dbReference type="ARBA" id="ARBA00022516"/>
    </source>
</evidence>
<keyword evidence="5 11" id="KW-0934">Plastid</keyword>
<evidence type="ECO:0000259" key="12">
    <source>
        <dbReference type="Pfam" id="PF01643"/>
    </source>
</evidence>
<keyword evidence="6 11" id="KW-0378">Hydrolase</keyword>
<dbReference type="OrthoDB" id="618395at2759"/>
<dbReference type="InterPro" id="IPR049427">
    <property type="entry name" value="Acyl-ACP_TE_C"/>
</dbReference>
<keyword evidence="7 11" id="KW-0276">Fatty acid metabolism</keyword>
<evidence type="ECO:0000313" key="15">
    <source>
        <dbReference type="Proteomes" id="UP000623129"/>
    </source>
</evidence>
<keyword evidence="9 11" id="KW-0443">Lipid metabolism</keyword>
<feature type="domain" description="Acyl-ACP thioesterase-like C-terminal" evidence="13">
    <location>
        <begin position="113"/>
        <end position="217"/>
    </location>
</feature>
<dbReference type="GO" id="GO:0009507">
    <property type="term" value="C:chloroplast"/>
    <property type="evidence" value="ECO:0007669"/>
    <property type="project" value="UniProtKB-SubCell"/>
</dbReference>
<dbReference type="InterPro" id="IPR002864">
    <property type="entry name" value="Acyl-ACP_thioesterase_NHD"/>
</dbReference>
<evidence type="ECO:0000259" key="13">
    <source>
        <dbReference type="Pfam" id="PF20791"/>
    </source>
</evidence>
<dbReference type="PANTHER" id="PTHR31727">
    <property type="entry name" value="OLEOYL-ACYL CARRIER PROTEIN THIOESTERASE 1, CHLOROPLASTIC"/>
    <property type="match status" value="1"/>
</dbReference>
<dbReference type="GO" id="GO:0016297">
    <property type="term" value="F:fatty acyl-[ACP] hydrolase activity"/>
    <property type="evidence" value="ECO:0007669"/>
    <property type="project" value="InterPro"/>
</dbReference>
<evidence type="ECO:0000256" key="5">
    <source>
        <dbReference type="ARBA" id="ARBA00022640"/>
    </source>
</evidence>
<comment type="caution">
    <text evidence="14">The sequence shown here is derived from an EMBL/GenBank/DDBJ whole genome shotgun (WGS) entry which is preliminary data.</text>
</comment>
<keyword evidence="10 11" id="KW-0275">Fatty acid biosynthesis</keyword>
<keyword evidence="15" id="KW-1185">Reference proteome</keyword>
<keyword evidence="8" id="KW-0809">Transit peptide</keyword>
<accession>A0A833REV3</accession>
<dbReference type="Proteomes" id="UP000623129">
    <property type="component" value="Unassembled WGS sequence"/>
</dbReference>
<comment type="subcellular location">
    <subcellularLocation>
        <location evidence="1 11">Plastid</location>
        <location evidence="1 11">Chloroplast</location>
    </subcellularLocation>
</comment>
<evidence type="ECO:0000256" key="10">
    <source>
        <dbReference type="ARBA" id="ARBA00023160"/>
    </source>
</evidence>
<sequence>MSKKNLIWVVSKMQVLVDHYPTWGDIIEVDTWVGSHGKNGMRRDWHIRDYNSGQTILRATSLWVMMNKLTRRLAKIPDEVRDEISPHFVERMAIVDEDNRKLPKLEELSANNAEKHLRKGLTPRWGDLDVNQHVNNVKYIGWILESAPMAILEKHELAGMTLEYRRECGRDSVVQSLTTVYSDCADSARQDSASIHCEHLLSLESGANIVKGRTAWRSKRAQNQGKICL</sequence>
<evidence type="ECO:0000256" key="2">
    <source>
        <dbReference type="ARBA" id="ARBA00006500"/>
    </source>
</evidence>
<evidence type="ECO:0000256" key="11">
    <source>
        <dbReference type="RuleBase" id="RU363096"/>
    </source>
</evidence>
<dbReference type="AlphaFoldDB" id="A0A833REV3"/>
<dbReference type="Gene3D" id="3.10.129.10">
    <property type="entry name" value="Hotdog Thioesterase"/>
    <property type="match status" value="1"/>
</dbReference>
<dbReference type="PANTHER" id="PTHR31727:SF2">
    <property type="entry name" value="PALMITOYL-ACYL CARRIER PROTEIN THIOESTERASE, CHLOROPLASTIC"/>
    <property type="match status" value="1"/>
</dbReference>
<dbReference type="Pfam" id="PF20791">
    <property type="entry name" value="Acyl-ACP_TE_C"/>
    <property type="match status" value="1"/>
</dbReference>
<dbReference type="CDD" id="cd00586">
    <property type="entry name" value="4HBT"/>
    <property type="match status" value="1"/>
</dbReference>
<gene>
    <name evidence="14" type="ORF">FCM35_KLT01194</name>
</gene>
<dbReference type="EC" id="3.1.2.-" evidence="11"/>
<proteinExistence type="inferred from homology"/>
<dbReference type="InterPro" id="IPR029069">
    <property type="entry name" value="HotDog_dom_sf"/>
</dbReference>
<feature type="domain" description="Acyl-ACP thioesterase N-terminal hotdog" evidence="12">
    <location>
        <begin position="1"/>
        <end position="84"/>
    </location>
</feature>
<name>A0A833REV3_9POAL</name>
<evidence type="ECO:0000313" key="14">
    <source>
        <dbReference type="EMBL" id="KAF3333503.1"/>
    </source>
</evidence>
<dbReference type="InterPro" id="IPR045023">
    <property type="entry name" value="FATA/B"/>
</dbReference>
<dbReference type="EMBL" id="SWLB01000010">
    <property type="protein sequence ID" value="KAF3333503.1"/>
    <property type="molecule type" value="Genomic_DNA"/>
</dbReference>
<evidence type="ECO:0000256" key="6">
    <source>
        <dbReference type="ARBA" id="ARBA00022801"/>
    </source>
</evidence>
<keyword evidence="3 11" id="KW-0444">Lipid biosynthesis</keyword>
<reference evidence="14" key="1">
    <citation type="submission" date="2020-01" db="EMBL/GenBank/DDBJ databases">
        <title>Genome sequence of Kobresia littledalei, the first chromosome-level genome in the family Cyperaceae.</title>
        <authorList>
            <person name="Qu G."/>
        </authorList>
    </citation>
    <scope>NUCLEOTIDE SEQUENCE</scope>
    <source>
        <strain evidence="14">C.B.Clarke</strain>
        <tissue evidence="14">Leaf</tissue>
    </source>
</reference>
<dbReference type="GO" id="GO:0000036">
    <property type="term" value="F:acyl carrier activity"/>
    <property type="evidence" value="ECO:0007669"/>
    <property type="project" value="TreeGrafter"/>
</dbReference>
<organism evidence="14 15">
    <name type="scientific">Carex littledalei</name>
    <dbReference type="NCBI Taxonomy" id="544730"/>
    <lineage>
        <taxon>Eukaryota</taxon>
        <taxon>Viridiplantae</taxon>
        <taxon>Streptophyta</taxon>
        <taxon>Embryophyta</taxon>
        <taxon>Tracheophyta</taxon>
        <taxon>Spermatophyta</taxon>
        <taxon>Magnoliopsida</taxon>
        <taxon>Liliopsida</taxon>
        <taxon>Poales</taxon>
        <taxon>Cyperaceae</taxon>
        <taxon>Cyperoideae</taxon>
        <taxon>Cariceae</taxon>
        <taxon>Carex</taxon>
        <taxon>Carex subgen. Euthyceras</taxon>
    </lineage>
</organism>
<evidence type="ECO:0000256" key="1">
    <source>
        <dbReference type="ARBA" id="ARBA00004229"/>
    </source>
</evidence>
<keyword evidence="4 11" id="KW-0150">Chloroplast</keyword>
<comment type="function">
    <text evidence="11">Plays an essential role in chain termination during de novo fatty acid synthesis.</text>
</comment>
<dbReference type="SUPFAM" id="SSF54637">
    <property type="entry name" value="Thioesterase/thiol ester dehydrase-isomerase"/>
    <property type="match status" value="2"/>
</dbReference>
<protein>
    <recommendedName>
        <fullName evidence="11">Acyl-[acyl-carrier-protein] hydrolase</fullName>
        <ecNumber evidence="11">3.1.2.-</ecNumber>
    </recommendedName>
</protein>
<evidence type="ECO:0000256" key="8">
    <source>
        <dbReference type="ARBA" id="ARBA00022946"/>
    </source>
</evidence>
<evidence type="ECO:0000256" key="7">
    <source>
        <dbReference type="ARBA" id="ARBA00022832"/>
    </source>
</evidence>